<dbReference type="PANTHER" id="PTHR40688:SF2">
    <property type="entry name" value="RIBBON-HELIX-HELIX PROTEIN COPG DOMAIN-CONTAINING PROTEIN"/>
    <property type="match status" value="1"/>
</dbReference>
<dbReference type="CDD" id="cd22233">
    <property type="entry name" value="RHH_CopAso-like"/>
    <property type="match status" value="1"/>
</dbReference>
<feature type="domain" description="Ribbon-helix-helix protein CopG" evidence="1">
    <location>
        <begin position="24"/>
        <end position="59"/>
    </location>
</feature>
<dbReference type="InterPro" id="IPR002145">
    <property type="entry name" value="CopG"/>
</dbReference>
<protein>
    <submittedName>
        <fullName evidence="2">Ribbon-helix-helix domain-containing protein</fullName>
    </submittedName>
</protein>
<reference evidence="2 3" key="1">
    <citation type="submission" date="2024-04" db="EMBL/GenBank/DDBJ databases">
        <title>Biological Control Activity of Plant Growth Promoting Rhizobacteria Burkholderia pyrrocinia BX1 against Tobacco black shank Introduction Tobacco black shank (TBS) caused by the oomycete Phytophthora. nicotianae (P. nicotianae) has become a destructive soil.</title>
        <authorList>
            <person name="Liu X."/>
            <person name="Shu C."/>
        </authorList>
    </citation>
    <scope>NUCLEOTIDE SEQUENCE [LARGE SCALE GENOMIC DNA]</scope>
    <source>
        <strain evidence="2 3">BX1</strain>
    </source>
</reference>
<dbReference type="Gene3D" id="1.10.1220.10">
    <property type="entry name" value="Met repressor-like"/>
    <property type="match status" value="1"/>
</dbReference>
<name>A0ABZ3BN72_BURPY</name>
<organism evidence="2 3">
    <name type="scientific">Burkholderia pyrrocinia</name>
    <name type="common">Pseudomonas pyrrocinia</name>
    <dbReference type="NCBI Taxonomy" id="60550"/>
    <lineage>
        <taxon>Bacteria</taxon>
        <taxon>Pseudomonadati</taxon>
        <taxon>Pseudomonadota</taxon>
        <taxon>Betaproteobacteria</taxon>
        <taxon>Burkholderiales</taxon>
        <taxon>Burkholderiaceae</taxon>
        <taxon>Burkholderia</taxon>
        <taxon>Burkholderia cepacia complex</taxon>
    </lineage>
</organism>
<evidence type="ECO:0000313" key="3">
    <source>
        <dbReference type="Proteomes" id="UP001484179"/>
    </source>
</evidence>
<gene>
    <name evidence="2" type="ORF">WN985_29410</name>
</gene>
<evidence type="ECO:0000259" key="1">
    <source>
        <dbReference type="Pfam" id="PF01402"/>
    </source>
</evidence>
<dbReference type="InterPro" id="IPR013321">
    <property type="entry name" value="Arc_rbn_hlx_hlx"/>
</dbReference>
<accession>A0ABZ3BN72</accession>
<evidence type="ECO:0000313" key="2">
    <source>
        <dbReference type="EMBL" id="WZW56637.1"/>
    </source>
</evidence>
<proteinExistence type="predicted"/>
<dbReference type="PANTHER" id="PTHR40688">
    <property type="match status" value="1"/>
</dbReference>
<sequence length="96" mass="10853">MNAFSSEIGEGSVRSPPTKVYIAHVRSPLAERVAEMAKRLERSRAWIVNQALSDWLDQETERERLTREAVVDVDIGRVIDHQAVQAWADGLVNEKP</sequence>
<dbReference type="Pfam" id="PF01402">
    <property type="entry name" value="RHH_1"/>
    <property type="match status" value="1"/>
</dbReference>
<dbReference type="InterPro" id="IPR010985">
    <property type="entry name" value="Ribbon_hlx_hlx"/>
</dbReference>
<keyword evidence="3" id="KW-1185">Reference proteome</keyword>
<dbReference type="RefSeq" id="WP_342310495.1">
    <property type="nucleotide sequence ID" value="NZ_CP150850.1"/>
</dbReference>
<dbReference type="SUPFAM" id="SSF47598">
    <property type="entry name" value="Ribbon-helix-helix"/>
    <property type="match status" value="1"/>
</dbReference>
<dbReference type="EMBL" id="CP150850">
    <property type="protein sequence ID" value="WZW56637.1"/>
    <property type="molecule type" value="Genomic_DNA"/>
</dbReference>
<dbReference type="InterPro" id="IPR052991">
    <property type="entry name" value="Non-func_TypeII_TA_Antitoxin"/>
</dbReference>
<dbReference type="Proteomes" id="UP001484179">
    <property type="component" value="Chromosome 2"/>
</dbReference>